<evidence type="ECO:0000256" key="2">
    <source>
        <dbReference type="ARBA" id="ARBA00003172"/>
    </source>
</evidence>
<feature type="binding site" evidence="10">
    <location>
        <position position="57"/>
    </location>
    <ligand>
        <name>Zn(2+)</name>
        <dbReference type="ChEBI" id="CHEBI:29105"/>
    </ligand>
</feature>
<dbReference type="UniPathway" id="UPA00041">
    <property type="reaction ID" value="UER00436"/>
</dbReference>
<evidence type="ECO:0000259" key="11">
    <source>
        <dbReference type="PROSITE" id="PS51464"/>
    </source>
</evidence>
<feature type="binding site" evidence="10">
    <location>
        <position position="61"/>
    </location>
    <ligand>
        <name>substrate</name>
    </ligand>
</feature>
<keyword evidence="5 10" id="KW-0963">Cytoplasm</keyword>
<dbReference type="InterPro" id="IPR004515">
    <property type="entry name" value="Phosphoheptose_Isoase"/>
</dbReference>
<comment type="miscellaneous">
    <text evidence="10">The reaction produces a racemic mixture of D-glycero-alpha-D-manno-heptose 7-phosphate and D-glycero-beta-D-manno-heptose 7-phosphate.</text>
</comment>
<dbReference type="PANTHER" id="PTHR30390">
    <property type="entry name" value="SEDOHEPTULOSE 7-PHOSPHATE ISOMERASE / DNAA INITIATOR-ASSOCIATING FACTOR FOR REPLICATION INITIATION"/>
    <property type="match status" value="1"/>
</dbReference>
<feature type="binding site" evidence="10">
    <location>
        <position position="121"/>
    </location>
    <ligand>
        <name>substrate</name>
    </ligand>
</feature>
<dbReference type="Proteomes" id="UP000295110">
    <property type="component" value="Unassembled WGS sequence"/>
</dbReference>
<feature type="binding site" evidence="10">
    <location>
        <position position="61"/>
    </location>
    <ligand>
        <name>Zn(2+)</name>
        <dbReference type="ChEBI" id="CHEBI:29105"/>
    </ligand>
</feature>
<dbReference type="SUPFAM" id="SSF53697">
    <property type="entry name" value="SIS domain"/>
    <property type="match status" value="1"/>
</dbReference>
<dbReference type="OrthoDB" id="9810929at2"/>
<dbReference type="GO" id="GO:2001061">
    <property type="term" value="P:D-glycero-D-manno-heptose 7-phosphate biosynthetic process"/>
    <property type="evidence" value="ECO:0007669"/>
    <property type="project" value="UniProtKB-UniPathway"/>
</dbReference>
<keyword evidence="9 10" id="KW-0119">Carbohydrate metabolism</keyword>
<evidence type="ECO:0000256" key="5">
    <source>
        <dbReference type="ARBA" id="ARBA00022490"/>
    </source>
</evidence>
<gene>
    <name evidence="10" type="primary">gmhA</name>
    <name evidence="12" type="ORF">EV671_100842</name>
</gene>
<comment type="cofactor">
    <cofactor evidence="10">
        <name>Zn(2+)</name>
        <dbReference type="ChEBI" id="CHEBI:29105"/>
    </cofactor>
    <text evidence="10">Binds 1 zinc ion per subunit.</text>
</comment>
<comment type="catalytic activity">
    <reaction evidence="1 10">
        <text>2 D-sedoheptulose 7-phosphate = D-glycero-alpha-D-manno-heptose 7-phosphate + D-glycero-beta-D-manno-heptose 7-phosphate</text>
        <dbReference type="Rhea" id="RHEA:27489"/>
        <dbReference type="ChEBI" id="CHEBI:57483"/>
        <dbReference type="ChEBI" id="CHEBI:60203"/>
        <dbReference type="ChEBI" id="CHEBI:60204"/>
        <dbReference type="EC" id="5.3.1.28"/>
    </reaction>
</comment>
<dbReference type="GO" id="GO:0005975">
    <property type="term" value="P:carbohydrate metabolic process"/>
    <property type="evidence" value="ECO:0007669"/>
    <property type="project" value="UniProtKB-UniRule"/>
</dbReference>
<evidence type="ECO:0000256" key="1">
    <source>
        <dbReference type="ARBA" id="ARBA00000348"/>
    </source>
</evidence>
<dbReference type="InterPro" id="IPR035461">
    <property type="entry name" value="GmhA/DiaA"/>
</dbReference>
<proteinExistence type="inferred from homology"/>
<evidence type="ECO:0000256" key="7">
    <source>
        <dbReference type="ARBA" id="ARBA00022833"/>
    </source>
</evidence>
<feature type="binding site" evidence="10">
    <location>
        <begin position="116"/>
        <end position="118"/>
    </location>
    <ligand>
        <name>substrate</name>
    </ligand>
</feature>
<comment type="similarity">
    <text evidence="4 10">Belongs to the SIS family. GmhA subfamily.</text>
</comment>
<feature type="binding site" evidence="10">
    <location>
        <begin position="48"/>
        <end position="50"/>
    </location>
    <ligand>
        <name>substrate</name>
    </ligand>
</feature>
<keyword evidence="7 10" id="KW-0862">Zinc</keyword>
<reference evidence="12 13" key="1">
    <citation type="submission" date="2019-03" db="EMBL/GenBank/DDBJ databases">
        <title>Genomic Encyclopedia of Type Strains, Phase IV (KMG-IV): sequencing the most valuable type-strain genomes for metagenomic binning, comparative biology and taxonomic classification.</title>
        <authorList>
            <person name="Goeker M."/>
        </authorList>
    </citation>
    <scope>NUCLEOTIDE SEQUENCE [LARGE SCALE GENOMIC DNA]</scope>
    <source>
        <strain evidence="12 13">DSM 654</strain>
    </source>
</reference>
<evidence type="ECO:0000256" key="6">
    <source>
        <dbReference type="ARBA" id="ARBA00022723"/>
    </source>
</evidence>
<keyword evidence="6 10" id="KW-0479">Metal-binding</keyword>
<dbReference type="Gene3D" id="3.40.50.10490">
    <property type="entry name" value="Glucose-6-phosphate isomerase like protein, domain 1"/>
    <property type="match status" value="1"/>
</dbReference>
<accession>A0A4R3V5N3</accession>
<dbReference type="InterPro" id="IPR046348">
    <property type="entry name" value="SIS_dom_sf"/>
</dbReference>
<feature type="binding site" evidence="10">
    <location>
        <position position="176"/>
    </location>
    <ligand>
        <name>Zn(2+)</name>
        <dbReference type="ChEBI" id="CHEBI:29105"/>
    </ligand>
</feature>
<dbReference type="InterPro" id="IPR050099">
    <property type="entry name" value="SIS_GmhA/DiaA_subfam"/>
</dbReference>
<feature type="domain" description="SIS" evidence="11">
    <location>
        <begin position="33"/>
        <end position="188"/>
    </location>
</feature>
<evidence type="ECO:0000256" key="3">
    <source>
        <dbReference type="ARBA" id="ARBA00004496"/>
    </source>
</evidence>
<evidence type="ECO:0000313" key="12">
    <source>
        <dbReference type="EMBL" id="TCV00287.1"/>
    </source>
</evidence>
<feature type="binding site" evidence="10">
    <location>
        <position position="168"/>
    </location>
    <ligand>
        <name>Zn(2+)</name>
        <dbReference type="ChEBI" id="CHEBI:29105"/>
    </ligand>
</feature>
<comment type="pathway">
    <text evidence="10">Carbohydrate biosynthesis; D-glycero-D-manno-heptose 7-phosphate biosynthesis; D-glycero-alpha-D-manno-heptose 7-phosphate and D-glycero-beta-D-manno-heptose 7-phosphate from sedoheptulose 7-phosphate: step 1/1.</text>
</comment>
<dbReference type="GO" id="GO:0008270">
    <property type="term" value="F:zinc ion binding"/>
    <property type="evidence" value="ECO:0007669"/>
    <property type="project" value="UniProtKB-UniRule"/>
</dbReference>
<dbReference type="HAMAP" id="MF_00067">
    <property type="entry name" value="GmhA"/>
    <property type="match status" value="1"/>
</dbReference>
<dbReference type="RefSeq" id="WP_132570944.1">
    <property type="nucleotide sequence ID" value="NZ_CBCSGL010000008.1"/>
</dbReference>
<dbReference type="AlphaFoldDB" id="A0A4R3V5N3"/>
<sequence length="190" mass="19759">MSSLFLRNLDEHLQLMQILGALDPQVQKAGQRLAAVLAAGGKIMFCGNGGSAADCQHLASELTGRFIKDRRPLAGLALTTDSSALTCIGNDYSFDDVFTRQVQGLGRAGDALIGISTSGNSANVLRAVEAAKTMGIYTLGLLGRDGGRLGALCDDGIVVPHGVTARIQEAHLLIGHTLCGLIEAEMGLGQ</sequence>
<evidence type="ECO:0000313" key="13">
    <source>
        <dbReference type="Proteomes" id="UP000295110"/>
    </source>
</evidence>
<comment type="function">
    <text evidence="2 10">Catalyzes the isomerization of sedoheptulose 7-phosphate in D-glycero-D-manno-heptose 7-phosphate.</text>
</comment>
<comment type="subcellular location">
    <subcellularLocation>
        <location evidence="3 10">Cytoplasm</location>
    </subcellularLocation>
</comment>
<keyword evidence="13" id="KW-1185">Reference proteome</keyword>
<protein>
    <recommendedName>
        <fullName evidence="10">Phosphoheptose isomerase</fullName>
        <ecNumber evidence="10">5.3.1.28</ecNumber>
    </recommendedName>
    <alternativeName>
        <fullName evidence="10">Sedoheptulose 7-phosphate isomerase</fullName>
    </alternativeName>
</protein>
<dbReference type="GO" id="GO:0097367">
    <property type="term" value="F:carbohydrate derivative binding"/>
    <property type="evidence" value="ECO:0007669"/>
    <property type="project" value="InterPro"/>
</dbReference>
<dbReference type="Pfam" id="PF13580">
    <property type="entry name" value="SIS_2"/>
    <property type="match status" value="1"/>
</dbReference>
<comment type="subunit">
    <text evidence="10">Homotetramer.</text>
</comment>
<evidence type="ECO:0000256" key="10">
    <source>
        <dbReference type="HAMAP-Rule" id="MF_00067"/>
    </source>
</evidence>
<dbReference type="EMBL" id="SMBU01000008">
    <property type="protein sequence ID" value="TCV00287.1"/>
    <property type="molecule type" value="Genomic_DNA"/>
</dbReference>
<evidence type="ECO:0000256" key="4">
    <source>
        <dbReference type="ARBA" id="ARBA00009894"/>
    </source>
</evidence>
<dbReference type="PROSITE" id="PS51464">
    <property type="entry name" value="SIS"/>
    <property type="match status" value="1"/>
</dbReference>
<dbReference type="GO" id="GO:0005737">
    <property type="term" value="C:cytoplasm"/>
    <property type="evidence" value="ECO:0007669"/>
    <property type="project" value="UniProtKB-SubCell"/>
</dbReference>
<dbReference type="CDD" id="cd05006">
    <property type="entry name" value="SIS_GmhA"/>
    <property type="match status" value="1"/>
</dbReference>
<evidence type="ECO:0000256" key="9">
    <source>
        <dbReference type="ARBA" id="ARBA00023277"/>
    </source>
</evidence>
<dbReference type="EC" id="5.3.1.28" evidence="10"/>
<comment type="caution">
    <text evidence="12">The sequence shown here is derived from an EMBL/GenBank/DDBJ whole genome shotgun (WGS) entry which is preliminary data.</text>
</comment>
<feature type="binding site" evidence="10">
    <location>
        <position position="168"/>
    </location>
    <ligand>
        <name>substrate</name>
    </ligand>
</feature>
<feature type="binding site" evidence="10">
    <location>
        <begin position="90"/>
        <end position="91"/>
    </location>
    <ligand>
        <name>substrate</name>
    </ligand>
</feature>
<dbReference type="InterPro" id="IPR001347">
    <property type="entry name" value="SIS_dom"/>
</dbReference>
<keyword evidence="8 10" id="KW-0413">Isomerase</keyword>
<name>A0A4R3V5N3_ROSSA</name>
<organism evidence="12 13">
    <name type="scientific">Roseateles saccharophilus</name>
    <name type="common">Pseudomonas saccharophila</name>
    <dbReference type="NCBI Taxonomy" id="304"/>
    <lineage>
        <taxon>Bacteria</taxon>
        <taxon>Pseudomonadati</taxon>
        <taxon>Pseudomonadota</taxon>
        <taxon>Betaproteobacteria</taxon>
        <taxon>Burkholderiales</taxon>
        <taxon>Sphaerotilaceae</taxon>
        <taxon>Roseateles</taxon>
    </lineage>
</organism>
<dbReference type="GO" id="GO:0008968">
    <property type="term" value="F:D-sedoheptulose 7-phosphate isomerase activity"/>
    <property type="evidence" value="ECO:0007669"/>
    <property type="project" value="UniProtKB-UniRule"/>
</dbReference>
<evidence type="ECO:0000256" key="8">
    <source>
        <dbReference type="ARBA" id="ARBA00023235"/>
    </source>
</evidence>